<keyword evidence="2" id="KW-1185">Reference proteome</keyword>
<dbReference type="SUPFAM" id="SSF49265">
    <property type="entry name" value="Fibronectin type III"/>
    <property type="match status" value="1"/>
</dbReference>
<dbReference type="Gene3D" id="2.60.40.10">
    <property type="entry name" value="Immunoglobulins"/>
    <property type="match status" value="1"/>
</dbReference>
<evidence type="ECO:0000313" key="2">
    <source>
        <dbReference type="Proteomes" id="UP001152798"/>
    </source>
</evidence>
<gene>
    <name evidence="1" type="ORF">NEZAVI_LOCUS7018</name>
</gene>
<dbReference type="Proteomes" id="UP001152798">
    <property type="component" value="Chromosome 3"/>
</dbReference>
<dbReference type="EMBL" id="OV725079">
    <property type="protein sequence ID" value="CAH1397099.1"/>
    <property type="molecule type" value="Genomic_DNA"/>
</dbReference>
<dbReference type="InterPro" id="IPR003961">
    <property type="entry name" value="FN3_dom"/>
</dbReference>
<dbReference type="OrthoDB" id="6159398at2759"/>
<name>A0A9P0H860_NEZVI</name>
<accession>A0A9P0H860</accession>
<evidence type="ECO:0000313" key="1">
    <source>
        <dbReference type="EMBL" id="CAH1397099.1"/>
    </source>
</evidence>
<organism evidence="1 2">
    <name type="scientific">Nezara viridula</name>
    <name type="common">Southern green stink bug</name>
    <name type="synonym">Cimex viridulus</name>
    <dbReference type="NCBI Taxonomy" id="85310"/>
    <lineage>
        <taxon>Eukaryota</taxon>
        <taxon>Metazoa</taxon>
        <taxon>Ecdysozoa</taxon>
        <taxon>Arthropoda</taxon>
        <taxon>Hexapoda</taxon>
        <taxon>Insecta</taxon>
        <taxon>Pterygota</taxon>
        <taxon>Neoptera</taxon>
        <taxon>Paraneoptera</taxon>
        <taxon>Hemiptera</taxon>
        <taxon>Heteroptera</taxon>
        <taxon>Panheteroptera</taxon>
        <taxon>Pentatomomorpha</taxon>
        <taxon>Pentatomoidea</taxon>
        <taxon>Pentatomidae</taxon>
        <taxon>Pentatominae</taxon>
        <taxon>Nezara</taxon>
    </lineage>
</organism>
<dbReference type="InterPro" id="IPR013783">
    <property type="entry name" value="Ig-like_fold"/>
</dbReference>
<protein>
    <submittedName>
        <fullName evidence="1">Uncharacterized protein</fullName>
    </submittedName>
</protein>
<dbReference type="InterPro" id="IPR036116">
    <property type="entry name" value="FN3_sf"/>
</dbReference>
<dbReference type="AlphaFoldDB" id="A0A9P0H860"/>
<dbReference type="CDD" id="cd00063">
    <property type="entry name" value="FN3"/>
    <property type="match status" value="1"/>
</dbReference>
<reference evidence="1" key="1">
    <citation type="submission" date="2022-01" db="EMBL/GenBank/DDBJ databases">
        <authorList>
            <person name="King R."/>
        </authorList>
    </citation>
    <scope>NUCLEOTIDE SEQUENCE</scope>
</reference>
<proteinExistence type="predicted"/>
<sequence length="252" mass="28538">MPDKVGIQTGTEQIASSKALLCSTRLELTPVILLSVEIFPKREVRATVIKKLLACPLGREKTENENGYTIHRGGDWSDVILPAIPSEQFTQSMFYLIKNLEPASQYEARVQAKNRFGWNEMSENFFFTTKGAADPDFRDLGVRSLNGSNKFTSSAVLIIILAALPKQLKKAVYVSVIRPVVTYGNETEFLTRKSEKVLNIVNCIKKSRIRWLTNLQKTESGISRRTFWNNTLVEDEVEGLPDCGDWKMWTKT</sequence>